<dbReference type="SUPFAM" id="SSF51735">
    <property type="entry name" value="NAD(P)-binding Rossmann-fold domains"/>
    <property type="match status" value="1"/>
</dbReference>
<comment type="caution">
    <text evidence="4">The sequence shown here is derived from an EMBL/GenBank/DDBJ whole genome shotgun (WGS) entry which is preliminary data.</text>
</comment>
<dbReference type="OrthoDB" id="1879366at2759"/>
<dbReference type="STRING" id="1314790.A0A1Y1YYG6"/>
<dbReference type="Gene3D" id="3.40.50.720">
    <property type="entry name" value="NAD(P)-binding Rossmann-like Domain"/>
    <property type="match status" value="2"/>
</dbReference>
<dbReference type="PANTHER" id="PTHR42683">
    <property type="entry name" value="ALDEHYDE REDUCTASE"/>
    <property type="match status" value="1"/>
</dbReference>
<gene>
    <name evidence="4" type="ORF">K493DRAFT_405115</name>
</gene>
<organism evidence="4 5">
    <name type="scientific">Basidiobolus meristosporus CBS 931.73</name>
    <dbReference type="NCBI Taxonomy" id="1314790"/>
    <lineage>
        <taxon>Eukaryota</taxon>
        <taxon>Fungi</taxon>
        <taxon>Fungi incertae sedis</taxon>
        <taxon>Zoopagomycota</taxon>
        <taxon>Entomophthoromycotina</taxon>
        <taxon>Basidiobolomycetes</taxon>
        <taxon>Basidiobolales</taxon>
        <taxon>Basidiobolaceae</taxon>
        <taxon>Basidiobolus</taxon>
    </lineage>
</organism>
<evidence type="ECO:0000256" key="1">
    <source>
        <dbReference type="ARBA" id="ARBA00022723"/>
    </source>
</evidence>
<dbReference type="GO" id="GO:0046872">
    <property type="term" value="F:metal ion binding"/>
    <property type="evidence" value="ECO:0007669"/>
    <property type="project" value="UniProtKB-KW"/>
</dbReference>
<protein>
    <recommendedName>
        <fullName evidence="6">NAD(P)-binding protein</fullName>
    </recommendedName>
</protein>
<evidence type="ECO:0000313" key="5">
    <source>
        <dbReference type="Proteomes" id="UP000193498"/>
    </source>
</evidence>
<keyword evidence="1" id="KW-0479">Metal-binding</keyword>
<proteinExistence type="predicted"/>
<dbReference type="Gene3D" id="3.90.180.10">
    <property type="entry name" value="Medium-chain alcohol dehydrogenases, catalytic domain"/>
    <property type="match status" value="1"/>
</dbReference>
<dbReference type="InterPro" id="IPR047109">
    <property type="entry name" value="CAD-like"/>
</dbReference>
<keyword evidence="2" id="KW-0862">Zinc</keyword>
<dbReference type="GO" id="GO:0016616">
    <property type="term" value="F:oxidoreductase activity, acting on the CH-OH group of donors, NAD or NADP as acceptor"/>
    <property type="evidence" value="ECO:0007669"/>
    <property type="project" value="InterPro"/>
</dbReference>
<sequence>MRRHGVKAGHLVLQYVKALGAEVTAISTSTNRKEKAKRPGATHFVLRGVKDASKAAHSLDCLFFTSDAPYDKYSNLLDAFEKIILLALPDDVNIIGSIADQRATLEFSTKHNIRPMIEKLIMHKVNEDLQRVRDGKARYRIVLENKLQSCCIILIN</sequence>
<dbReference type="InterPro" id="IPR036291">
    <property type="entry name" value="NAD(P)-bd_dom_sf"/>
</dbReference>
<accession>A0A1Y1YYG6</accession>
<evidence type="ECO:0000256" key="2">
    <source>
        <dbReference type="ARBA" id="ARBA00022833"/>
    </source>
</evidence>
<dbReference type="AlphaFoldDB" id="A0A1Y1YYG6"/>
<keyword evidence="5" id="KW-1185">Reference proteome</keyword>
<evidence type="ECO:0008006" key="6">
    <source>
        <dbReference type="Google" id="ProtNLM"/>
    </source>
</evidence>
<evidence type="ECO:0000313" key="4">
    <source>
        <dbReference type="EMBL" id="ORY03009.1"/>
    </source>
</evidence>
<dbReference type="Proteomes" id="UP000193498">
    <property type="component" value="Unassembled WGS sequence"/>
</dbReference>
<name>A0A1Y1YYG6_9FUNG</name>
<dbReference type="InParanoid" id="A0A1Y1YYG6"/>
<dbReference type="EMBL" id="MCFE01000051">
    <property type="protein sequence ID" value="ORY03009.1"/>
    <property type="molecule type" value="Genomic_DNA"/>
</dbReference>
<evidence type="ECO:0000256" key="3">
    <source>
        <dbReference type="ARBA" id="ARBA00023002"/>
    </source>
</evidence>
<keyword evidence="3" id="KW-0560">Oxidoreductase</keyword>
<reference evidence="4 5" key="1">
    <citation type="submission" date="2016-07" db="EMBL/GenBank/DDBJ databases">
        <title>Pervasive Adenine N6-methylation of Active Genes in Fungi.</title>
        <authorList>
            <consortium name="DOE Joint Genome Institute"/>
            <person name="Mondo S.J."/>
            <person name="Dannebaum R.O."/>
            <person name="Kuo R.C."/>
            <person name="Labutti K."/>
            <person name="Haridas S."/>
            <person name="Kuo A."/>
            <person name="Salamov A."/>
            <person name="Ahrendt S.R."/>
            <person name="Lipzen A."/>
            <person name="Sullivan W."/>
            <person name="Andreopoulos W.B."/>
            <person name="Clum A."/>
            <person name="Lindquist E."/>
            <person name="Daum C."/>
            <person name="Ramamoorthy G.K."/>
            <person name="Gryganskyi A."/>
            <person name="Culley D."/>
            <person name="Magnuson J.K."/>
            <person name="James T.Y."/>
            <person name="O'Malley M.A."/>
            <person name="Stajich J.E."/>
            <person name="Spatafora J.W."/>
            <person name="Visel A."/>
            <person name="Grigoriev I.V."/>
        </authorList>
    </citation>
    <scope>NUCLEOTIDE SEQUENCE [LARGE SCALE GENOMIC DNA]</scope>
    <source>
        <strain evidence="4 5">CBS 931.73</strain>
    </source>
</reference>